<dbReference type="RefSeq" id="WP_072245809.1">
    <property type="nucleotide sequence ID" value="NZ_FBYC01000004.1"/>
</dbReference>
<protein>
    <recommendedName>
        <fullName evidence="4">Toxin-antitoxin system antidote component</fullName>
    </recommendedName>
</protein>
<reference evidence="2 3" key="1">
    <citation type="submission" date="2016-01" db="EMBL/GenBank/DDBJ databases">
        <authorList>
            <person name="Varghese N."/>
        </authorList>
    </citation>
    <scope>NUCLEOTIDE SEQUENCE [LARGE SCALE GENOMIC DNA]</scope>
    <source>
        <strain evidence="2 3">HL-91</strain>
    </source>
</reference>
<gene>
    <name evidence="2" type="ORF">Ga0058931_1524</name>
</gene>
<dbReference type="InterPro" id="IPR010985">
    <property type="entry name" value="Ribbon_hlx_hlx"/>
</dbReference>
<dbReference type="EMBL" id="FBYC01000004">
    <property type="protein sequence ID" value="CUX81086.1"/>
    <property type="molecule type" value="Genomic_DNA"/>
</dbReference>
<accession>A0ABM9VTA8</accession>
<keyword evidence="3" id="KW-1185">Reference proteome</keyword>
<feature type="compositionally biased region" description="Acidic residues" evidence="1">
    <location>
        <begin position="72"/>
        <end position="81"/>
    </location>
</feature>
<dbReference type="SUPFAM" id="SSF47598">
    <property type="entry name" value="Ribbon-helix-helix"/>
    <property type="match status" value="1"/>
</dbReference>
<evidence type="ECO:0000256" key="1">
    <source>
        <dbReference type="SAM" id="MobiDB-lite"/>
    </source>
</evidence>
<feature type="compositionally biased region" description="Basic and acidic residues" evidence="1">
    <location>
        <begin position="82"/>
        <end position="91"/>
    </location>
</feature>
<dbReference type="Proteomes" id="UP000182045">
    <property type="component" value="Unassembled WGS sequence"/>
</dbReference>
<proteinExistence type="predicted"/>
<evidence type="ECO:0008006" key="4">
    <source>
        <dbReference type="Google" id="ProtNLM"/>
    </source>
</evidence>
<comment type="caution">
    <text evidence="2">The sequence shown here is derived from an EMBL/GenBank/DDBJ whole genome shotgun (WGS) entry which is preliminary data.</text>
</comment>
<sequence>MKAFPLRMPDHIMEQAREASEQENTSINQLLLSLVAEGLGHRRAVLDMRRRAAKGDPEAALHILNTVVPDVAPDEGDELKEDSDRSPDFSM</sequence>
<name>A0ABM9VTA8_9RHOB</name>
<evidence type="ECO:0000313" key="2">
    <source>
        <dbReference type="EMBL" id="CUX81086.1"/>
    </source>
</evidence>
<evidence type="ECO:0000313" key="3">
    <source>
        <dbReference type="Proteomes" id="UP000182045"/>
    </source>
</evidence>
<organism evidence="2 3">
    <name type="scientific">Roseibaca calidilacus</name>
    <dbReference type="NCBI Taxonomy" id="1666912"/>
    <lineage>
        <taxon>Bacteria</taxon>
        <taxon>Pseudomonadati</taxon>
        <taxon>Pseudomonadota</taxon>
        <taxon>Alphaproteobacteria</taxon>
        <taxon>Rhodobacterales</taxon>
        <taxon>Paracoccaceae</taxon>
        <taxon>Roseinatronobacter</taxon>
    </lineage>
</organism>
<feature type="region of interest" description="Disordered" evidence="1">
    <location>
        <begin position="69"/>
        <end position="91"/>
    </location>
</feature>